<dbReference type="Proteomes" id="UP001230654">
    <property type="component" value="Unassembled WGS sequence"/>
</dbReference>
<dbReference type="InterPro" id="IPR005561">
    <property type="entry name" value="ANTAR"/>
</dbReference>
<dbReference type="InterPro" id="IPR029016">
    <property type="entry name" value="GAF-like_dom_sf"/>
</dbReference>
<evidence type="ECO:0000313" key="3">
    <source>
        <dbReference type="Proteomes" id="UP001230654"/>
    </source>
</evidence>
<proteinExistence type="predicted"/>
<dbReference type="SMART" id="SM01012">
    <property type="entry name" value="ANTAR"/>
    <property type="match status" value="1"/>
</dbReference>
<accession>A0ABU0NHW8</accession>
<dbReference type="Pfam" id="PF13185">
    <property type="entry name" value="GAF_2"/>
    <property type="match status" value="1"/>
</dbReference>
<dbReference type="EMBL" id="JAUSWV010000002">
    <property type="protein sequence ID" value="MDQ0578702.1"/>
    <property type="molecule type" value="Genomic_DNA"/>
</dbReference>
<comment type="caution">
    <text evidence="2">The sequence shown here is derived from an EMBL/GenBank/DDBJ whole genome shotgun (WGS) entry which is preliminary data.</text>
</comment>
<dbReference type="InterPro" id="IPR012074">
    <property type="entry name" value="GAF_ANTAR"/>
</dbReference>
<feature type="domain" description="ANTAR" evidence="1">
    <location>
        <begin position="192"/>
        <end position="247"/>
    </location>
</feature>
<protein>
    <submittedName>
        <fullName evidence="2">Transcriptional regulator with GAF, ATPase, and Fis domain</fullName>
    </submittedName>
</protein>
<sequence length="261" mass="28040">MIRPRRTAGPELGKVDTGMNREQQLSEAFVSLTDLTADDVDPLVLLRRLVDHSVRLTSIDAAGVMLSNAHGRLRPFCATSDLVEVTEMFQGQIAQGPCVDSYTTGAPVHADDLADYTQRWPAFIPLATAAGFHGAHALPLRVRDQQVGALNLLTHTPTSLSDSDSRLLQALADVAVTAVITWTAGPLRPLDIVTRTQIALSQKAALDIASGMLAATADITPVQAVTHLIRYASVRGERPTEIAEQLVRRAITPQTVLQNAS</sequence>
<dbReference type="Gene3D" id="3.30.450.40">
    <property type="match status" value="1"/>
</dbReference>
<name>A0ABU0NHW8_STRRH</name>
<keyword evidence="3" id="KW-1185">Reference proteome</keyword>
<dbReference type="SUPFAM" id="SSF55781">
    <property type="entry name" value="GAF domain-like"/>
    <property type="match status" value="1"/>
</dbReference>
<reference evidence="2 3" key="1">
    <citation type="submission" date="2023-07" db="EMBL/GenBank/DDBJ databases">
        <title>Comparative genomics of wheat-associated soil bacteria to identify genetic determinants of phenazine resistance.</title>
        <authorList>
            <person name="Mouncey N."/>
        </authorList>
    </citation>
    <scope>NUCLEOTIDE SEQUENCE [LARGE SCALE GENOMIC DNA]</scope>
    <source>
        <strain evidence="2 3">B2I6</strain>
    </source>
</reference>
<organism evidence="2 3">
    <name type="scientific">Streptomyces rishiriensis</name>
    <dbReference type="NCBI Taxonomy" id="68264"/>
    <lineage>
        <taxon>Bacteria</taxon>
        <taxon>Bacillati</taxon>
        <taxon>Actinomycetota</taxon>
        <taxon>Actinomycetes</taxon>
        <taxon>Kitasatosporales</taxon>
        <taxon>Streptomycetaceae</taxon>
        <taxon>Streptomyces</taxon>
    </lineage>
</organism>
<evidence type="ECO:0000259" key="1">
    <source>
        <dbReference type="SMART" id="SM01012"/>
    </source>
</evidence>
<evidence type="ECO:0000313" key="2">
    <source>
        <dbReference type="EMBL" id="MDQ0578702.1"/>
    </source>
</evidence>
<gene>
    <name evidence="2" type="ORF">QF030_000880</name>
</gene>
<dbReference type="PIRSF" id="PIRSF036625">
    <property type="entry name" value="GAF_ANTAR"/>
    <property type="match status" value="1"/>
</dbReference>
<dbReference type="InterPro" id="IPR003018">
    <property type="entry name" value="GAF"/>
</dbReference>